<evidence type="ECO:0000313" key="7">
    <source>
        <dbReference type="EMBL" id="QGN14201.1"/>
    </source>
</evidence>
<dbReference type="GO" id="GO:0004497">
    <property type="term" value="F:monooxygenase activity"/>
    <property type="evidence" value="ECO:0007669"/>
    <property type="project" value="UniProtKB-KW"/>
</dbReference>
<evidence type="ECO:0000256" key="1">
    <source>
        <dbReference type="ARBA" id="ARBA00022630"/>
    </source>
</evidence>
<keyword evidence="2" id="KW-0288">FMN</keyword>
<dbReference type="InterPro" id="IPR016215">
    <property type="entry name" value="NTA_MOA"/>
</dbReference>
<dbReference type="NCBIfam" id="TIGR03860">
    <property type="entry name" value="FMN_nitrolo"/>
    <property type="match status" value="1"/>
</dbReference>
<evidence type="ECO:0000256" key="3">
    <source>
        <dbReference type="ARBA" id="ARBA00023002"/>
    </source>
</evidence>
<keyword evidence="4 7" id="KW-0503">Monooxygenase</keyword>
<dbReference type="SUPFAM" id="SSF51679">
    <property type="entry name" value="Bacterial luciferase-like"/>
    <property type="match status" value="1"/>
</dbReference>
<accession>A0ABX6EPQ8</accession>
<proteinExistence type="inferred from homology"/>
<dbReference type="Proteomes" id="UP000422736">
    <property type="component" value="Chromosome 2"/>
</dbReference>
<keyword evidence="1" id="KW-0285">Flavoprotein</keyword>
<reference evidence="7 8" key="2">
    <citation type="submission" date="2019-11" db="EMBL/GenBank/DDBJ databases">
        <authorList>
            <person name="Lu H."/>
        </authorList>
    </citation>
    <scope>NUCLEOTIDE SEQUENCE [LARGE SCALE GENOMIC DNA]</scope>
    <source>
        <strain evidence="7 8">FIM1</strain>
    </source>
</reference>
<dbReference type="Pfam" id="PF00296">
    <property type="entry name" value="Bac_luciferase"/>
    <property type="match status" value="1"/>
</dbReference>
<evidence type="ECO:0000256" key="4">
    <source>
        <dbReference type="ARBA" id="ARBA00023033"/>
    </source>
</evidence>
<reference evidence="7 8" key="1">
    <citation type="submission" date="2016-03" db="EMBL/GenBank/DDBJ databases">
        <title>How can Kluyveromyces marxianus grow so fast - potential evolutionary course in Saccharomyces Complex revealed by comparative genomics.</title>
        <authorList>
            <person name="Mo W."/>
            <person name="Lu W."/>
            <person name="Yang X."/>
            <person name="Qi J."/>
            <person name="Lv H."/>
        </authorList>
    </citation>
    <scope>NUCLEOTIDE SEQUENCE [LARGE SCALE GENOMIC DNA]</scope>
    <source>
        <strain evidence="7 8">FIM1</strain>
    </source>
</reference>
<evidence type="ECO:0000256" key="2">
    <source>
        <dbReference type="ARBA" id="ARBA00022643"/>
    </source>
</evidence>
<dbReference type="PIRSF" id="PIRSF000337">
    <property type="entry name" value="NTA_MOA"/>
    <property type="match status" value="1"/>
</dbReference>
<dbReference type="PANTHER" id="PTHR30011">
    <property type="entry name" value="ALKANESULFONATE MONOOXYGENASE-RELATED"/>
    <property type="match status" value="1"/>
</dbReference>
<keyword evidence="8" id="KW-1185">Reference proteome</keyword>
<dbReference type="InterPro" id="IPR011251">
    <property type="entry name" value="Luciferase-like_dom"/>
</dbReference>
<gene>
    <name evidence="7" type="primary">yxeK</name>
    <name evidence="7" type="ORF">FIM1_857</name>
</gene>
<protein>
    <submittedName>
        <fullName evidence="7">Monooxygenase yxeK</fullName>
    </submittedName>
</protein>
<feature type="domain" description="Luciferase-like" evidence="6">
    <location>
        <begin position="45"/>
        <end position="413"/>
    </location>
</feature>
<dbReference type="PANTHER" id="PTHR30011:SF16">
    <property type="entry name" value="C2H2 FINGER DOMAIN TRANSCRIPTION FACTOR (EUROFUNG)-RELATED"/>
    <property type="match status" value="1"/>
</dbReference>
<keyword evidence="3" id="KW-0560">Oxidoreductase</keyword>
<dbReference type="InterPro" id="IPR036661">
    <property type="entry name" value="Luciferase-like_sf"/>
</dbReference>
<evidence type="ECO:0000256" key="5">
    <source>
        <dbReference type="ARBA" id="ARBA00033748"/>
    </source>
</evidence>
<evidence type="ECO:0000259" key="6">
    <source>
        <dbReference type="Pfam" id="PF00296"/>
    </source>
</evidence>
<dbReference type="EMBL" id="CP015055">
    <property type="protein sequence ID" value="QGN14201.1"/>
    <property type="molecule type" value="Genomic_DNA"/>
</dbReference>
<evidence type="ECO:0000313" key="8">
    <source>
        <dbReference type="Proteomes" id="UP000422736"/>
    </source>
</evidence>
<dbReference type="InterPro" id="IPR051260">
    <property type="entry name" value="Diverse_substr_monoxygenases"/>
</dbReference>
<organism evidence="7 8">
    <name type="scientific">Kluyveromyces marxianus</name>
    <name type="common">Yeast</name>
    <name type="synonym">Candida kefyr</name>
    <dbReference type="NCBI Taxonomy" id="4911"/>
    <lineage>
        <taxon>Eukaryota</taxon>
        <taxon>Fungi</taxon>
        <taxon>Dikarya</taxon>
        <taxon>Ascomycota</taxon>
        <taxon>Saccharomycotina</taxon>
        <taxon>Saccharomycetes</taxon>
        <taxon>Saccharomycetales</taxon>
        <taxon>Saccharomycetaceae</taxon>
        <taxon>Kluyveromyces</taxon>
    </lineage>
</organism>
<sequence length="504" mass="55713">MTEKQSPQIKRAKTSGKKKLIINAFLMSSPGCQAINSWRNEADKTAFSAESPNYWLELGKILENGGFTAVFFADVLGPYDVYNGPGNFKPVAKAGAQWPLPDPSYYIPLLAAVTKRLAFGITISTISEHPYHLARRLGTLDLITGGRVGWNIVTSYLDSASRNLLNGHTLPDKVERYEKAEEYVDVVYKLFLSSWQDGAVKADKKSGVFTDPNGLRHIDHEGKHYNVPGPGLTQPSKQKLPVIIQAGLSPKGRELAARNAEIVFLNYPTKESLKGGIDSIRNLAKEKFGRDPSKIKFLTLITVVIGDSAAEVKQKLENIRALGDEEAALAMFSGWSGVDIGKYSYDEPLDKLDNGALVSIIQAWKAGYSDVEVWTKRQIIERVTLAGSGHIFAGTAEEIADQIQDWVEYSGVDGINFAYTNSPGSFKDISEKLIPELRIRGLAQTQEELANANEPGLSFREQLFGTNELDETHPASALRWKSSETKEEFESRFPKALEKLHATF</sequence>
<name>A0ABX6EPQ8_KLUMA</name>
<dbReference type="Gene3D" id="3.20.20.30">
    <property type="entry name" value="Luciferase-like domain"/>
    <property type="match status" value="1"/>
</dbReference>
<comment type="similarity">
    <text evidence="5">Belongs to the NtaA/SnaA/DszA monooxygenase family.</text>
</comment>